<dbReference type="EMBL" id="VDUX01000006">
    <property type="protein sequence ID" value="TXL57635.1"/>
    <property type="molecule type" value="Genomic_DNA"/>
</dbReference>
<dbReference type="PANTHER" id="PTHR43669">
    <property type="entry name" value="5-KETO-D-GLUCONATE 5-REDUCTASE"/>
    <property type="match status" value="1"/>
</dbReference>
<dbReference type="InterPro" id="IPR002347">
    <property type="entry name" value="SDR_fam"/>
</dbReference>
<evidence type="ECO:0000313" key="3">
    <source>
        <dbReference type="EMBL" id="TXL57635.1"/>
    </source>
</evidence>
<dbReference type="CDD" id="cd05233">
    <property type="entry name" value="SDR_c"/>
    <property type="match status" value="1"/>
</dbReference>
<dbReference type="RefSeq" id="WP_147687160.1">
    <property type="nucleotide sequence ID" value="NZ_VDUX01000006.1"/>
</dbReference>
<proteinExistence type="inferred from homology"/>
<keyword evidence="2" id="KW-0560">Oxidoreductase</keyword>
<dbReference type="InterPro" id="IPR036291">
    <property type="entry name" value="NAD(P)-bd_dom_sf"/>
</dbReference>
<organism evidence="3 4">
    <name type="scientific">Aeromicrobium terrae</name>
    <dbReference type="NCBI Taxonomy" id="2498846"/>
    <lineage>
        <taxon>Bacteria</taxon>
        <taxon>Bacillati</taxon>
        <taxon>Actinomycetota</taxon>
        <taxon>Actinomycetes</taxon>
        <taxon>Propionibacteriales</taxon>
        <taxon>Nocardioidaceae</taxon>
        <taxon>Aeromicrobium</taxon>
    </lineage>
</organism>
<sequence>MNLEGSRAIVTGAAGGIGAAIARRLTERGASVLLTDLDADRLASTTADLDGNVIQLAGDVGDSAHLEALIAAADESFGGVDLFVANAGVFHGFGLDADEQDWATSWDVNVMAHVRAARLLVPRWLEGDGGCFAVTASAAGLLTQLGSPTYSTTKHAAVGFAEWLAATYGDRGVQVAALCPMGVRTQMIEAGEVHEDPDARLGHAAVTTAGATLTPEEVADSLLDAIEAGRFLALPHASVAEMYAKKAADPDQWLSGMQWFRNSLS</sequence>
<comment type="similarity">
    <text evidence="1">Belongs to the short-chain dehydrogenases/reductases (SDR) family.</text>
</comment>
<dbReference type="SUPFAM" id="SSF51735">
    <property type="entry name" value="NAD(P)-binding Rossmann-fold domains"/>
    <property type="match status" value="1"/>
</dbReference>
<protein>
    <submittedName>
        <fullName evidence="3">SDR family oxidoreductase</fullName>
    </submittedName>
</protein>
<dbReference type="OrthoDB" id="210852at2"/>
<keyword evidence="4" id="KW-1185">Reference proteome</keyword>
<evidence type="ECO:0000256" key="2">
    <source>
        <dbReference type="ARBA" id="ARBA00023002"/>
    </source>
</evidence>
<gene>
    <name evidence="3" type="ORF">FHP06_12660</name>
</gene>
<dbReference type="PANTHER" id="PTHR43669:SF3">
    <property type="entry name" value="ALCOHOL DEHYDROGENASE, PUTATIVE (AFU_ORTHOLOGUE AFUA_3G03445)-RELATED"/>
    <property type="match status" value="1"/>
</dbReference>
<dbReference type="PROSITE" id="PS00061">
    <property type="entry name" value="ADH_SHORT"/>
    <property type="match status" value="1"/>
</dbReference>
<dbReference type="GO" id="GO:0016491">
    <property type="term" value="F:oxidoreductase activity"/>
    <property type="evidence" value="ECO:0007669"/>
    <property type="project" value="UniProtKB-KW"/>
</dbReference>
<dbReference type="Proteomes" id="UP000321571">
    <property type="component" value="Unassembled WGS sequence"/>
</dbReference>
<evidence type="ECO:0000313" key="4">
    <source>
        <dbReference type="Proteomes" id="UP000321571"/>
    </source>
</evidence>
<dbReference type="Pfam" id="PF00106">
    <property type="entry name" value="adh_short"/>
    <property type="match status" value="1"/>
</dbReference>
<comment type="caution">
    <text evidence="3">The sequence shown here is derived from an EMBL/GenBank/DDBJ whole genome shotgun (WGS) entry which is preliminary data.</text>
</comment>
<accession>A0A5C8NFP5</accession>
<dbReference type="Gene3D" id="3.40.50.720">
    <property type="entry name" value="NAD(P)-binding Rossmann-like Domain"/>
    <property type="match status" value="1"/>
</dbReference>
<reference evidence="3 4" key="1">
    <citation type="submission" date="2019-06" db="EMBL/GenBank/DDBJ databases">
        <title>Aeromicrobium sp. nov., isolated from a maize field.</title>
        <authorList>
            <person name="Lin S.-Y."/>
            <person name="Tsai C.-F."/>
            <person name="Young C.-C."/>
        </authorList>
    </citation>
    <scope>NUCLEOTIDE SEQUENCE [LARGE SCALE GENOMIC DNA]</scope>
    <source>
        <strain evidence="3 4">CC-CFT486</strain>
    </source>
</reference>
<dbReference type="AlphaFoldDB" id="A0A5C8NFP5"/>
<name>A0A5C8NFP5_9ACTN</name>
<dbReference type="InterPro" id="IPR020904">
    <property type="entry name" value="Sc_DH/Rdtase_CS"/>
</dbReference>
<evidence type="ECO:0000256" key="1">
    <source>
        <dbReference type="ARBA" id="ARBA00006484"/>
    </source>
</evidence>
<dbReference type="PRINTS" id="PR00081">
    <property type="entry name" value="GDHRDH"/>
</dbReference>